<dbReference type="SMART" id="SM00320">
    <property type="entry name" value="WD40"/>
    <property type="match status" value="1"/>
</dbReference>
<reference evidence="5 6" key="1">
    <citation type="submission" date="2016-08" db="EMBL/GenBank/DDBJ databases">
        <title>A Parts List for Fungal Cellulosomes Revealed by Comparative Genomics.</title>
        <authorList>
            <consortium name="DOE Joint Genome Institute"/>
            <person name="Haitjema C.H."/>
            <person name="Gilmore S.P."/>
            <person name="Henske J.K."/>
            <person name="Solomon K.V."/>
            <person name="De Groot R."/>
            <person name="Kuo A."/>
            <person name="Mondo S.J."/>
            <person name="Salamov A.A."/>
            <person name="Labutti K."/>
            <person name="Zhao Z."/>
            <person name="Chiniquy J."/>
            <person name="Barry K."/>
            <person name="Brewer H.M."/>
            <person name="Purvine S.O."/>
            <person name="Wright A.T."/>
            <person name="Boxma B."/>
            <person name="Van Alen T."/>
            <person name="Hackstein J.H."/>
            <person name="Baker S.E."/>
            <person name="Grigoriev I.V."/>
            <person name="O'Malley M.A."/>
        </authorList>
    </citation>
    <scope>NUCLEOTIDE SEQUENCE [LARGE SCALE GENOMIC DNA]</scope>
    <source>
        <strain evidence="5 6">G1</strain>
    </source>
</reference>
<dbReference type="Pfam" id="PF00400">
    <property type="entry name" value="WD40"/>
    <property type="match status" value="1"/>
</dbReference>
<evidence type="ECO:0000313" key="6">
    <source>
        <dbReference type="Proteomes" id="UP000193920"/>
    </source>
</evidence>
<keyword evidence="2" id="KW-0677">Repeat</keyword>
<accession>A0A1Y2B138</accession>
<feature type="region of interest" description="Disordered" evidence="4">
    <location>
        <begin position="398"/>
        <end position="423"/>
    </location>
</feature>
<feature type="compositionally biased region" description="Basic and acidic residues" evidence="4">
    <location>
        <begin position="564"/>
        <end position="575"/>
    </location>
</feature>
<dbReference type="InterPro" id="IPR015943">
    <property type="entry name" value="WD40/YVTN_repeat-like_dom_sf"/>
</dbReference>
<dbReference type="InterPro" id="IPR001680">
    <property type="entry name" value="WD40_rpt"/>
</dbReference>
<comment type="caution">
    <text evidence="5">The sequence shown here is derived from an EMBL/GenBank/DDBJ whole genome shotgun (WGS) entry which is preliminary data.</text>
</comment>
<feature type="region of interest" description="Disordered" evidence="4">
    <location>
        <begin position="740"/>
        <end position="764"/>
    </location>
</feature>
<proteinExistence type="predicted"/>
<dbReference type="EMBL" id="MCOG01000185">
    <property type="protein sequence ID" value="ORY28531.1"/>
    <property type="molecule type" value="Genomic_DNA"/>
</dbReference>
<keyword evidence="6" id="KW-1185">Reference proteome</keyword>
<evidence type="ECO:0000313" key="5">
    <source>
        <dbReference type="EMBL" id="ORY28531.1"/>
    </source>
</evidence>
<dbReference type="Gene3D" id="2.130.10.10">
    <property type="entry name" value="YVTN repeat-like/Quinoprotein amine dehydrogenase"/>
    <property type="match status" value="1"/>
</dbReference>
<dbReference type="PROSITE" id="PS00678">
    <property type="entry name" value="WD_REPEATS_1"/>
    <property type="match status" value="1"/>
</dbReference>
<dbReference type="Proteomes" id="UP000193920">
    <property type="component" value="Unassembled WGS sequence"/>
</dbReference>
<feature type="repeat" description="WD" evidence="3">
    <location>
        <begin position="284"/>
        <end position="325"/>
    </location>
</feature>
<dbReference type="SUPFAM" id="SSF50978">
    <property type="entry name" value="WD40 repeat-like"/>
    <property type="match status" value="1"/>
</dbReference>
<dbReference type="PROSITE" id="PS50082">
    <property type="entry name" value="WD_REPEATS_2"/>
    <property type="match status" value="1"/>
</dbReference>
<protein>
    <submittedName>
        <fullName evidence="5">Uncharacterized protein</fullName>
    </submittedName>
</protein>
<feature type="compositionally biased region" description="Acidic residues" evidence="4">
    <location>
        <begin position="754"/>
        <end position="764"/>
    </location>
</feature>
<name>A0A1Y2B138_9FUNG</name>
<feature type="compositionally biased region" description="Acidic residues" evidence="4">
    <location>
        <begin position="843"/>
        <end position="867"/>
    </location>
</feature>
<feature type="compositionally biased region" description="Low complexity" evidence="4">
    <location>
        <begin position="186"/>
        <end position="238"/>
    </location>
</feature>
<dbReference type="STRING" id="1754190.A0A1Y2B138"/>
<evidence type="ECO:0000256" key="4">
    <source>
        <dbReference type="SAM" id="MobiDB-lite"/>
    </source>
</evidence>
<feature type="region of interest" description="Disordered" evidence="4">
    <location>
        <begin position="843"/>
        <end position="875"/>
    </location>
</feature>
<feature type="region of interest" description="Disordered" evidence="4">
    <location>
        <begin position="541"/>
        <end position="604"/>
    </location>
</feature>
<dbReference type="AlphaFoldDB" id="A0A1Y2B138"/>
<evidence type="ECO:0000256" key="1">
    <source>
        <dbReference type="ARBA" id="ARBA00022574"/>
    </source>
</evidence>
<dbReference type="InterPro" id="IPR019775">
    <property type="entry name" value="WD40_repeat_CS"/>
</dbReference>
<dbReference type="PROSITE" id="PS50294">
    <property type="entry name" value="WD_REPEATS_REGION"/>
    <property type="match status" value="1"/>
</dbReference>
<feature type="region of interest" description="Disordered" evidence="4">
    <location>
        <begin position="785"/>
        <end position="811"/>
    </location>
</feature>
<evidence type="ECO:0000256" key="2">
    <source>
        <dbReference type="ARBA" id="ARBA00022737"/>
    </source>
</evidence>
<feature type="region of interest" description="Disordered" evidence="4">
    <location>
        <begin position="179"/>
        <end position="238"/>
    </location>
</feature>
<evidence type="ECO:0000256" key="3">
    <source>
        <dbReference type="PROSITE-ProRule" id="PRU00221"/>
    </source>
</evidence>
<feature type="compositionally biased region" description="Polar residues" evidence="4">
    <location>
        <begin position="400"/>
        <end position="410"/>
    </location>
</feature>
<dbReference type="OrthoDB" id="5591786at2759"/>
<feature type="compositionally biased region" description="Low complexity" evidence="4">
    <location>
        <begin position="544"/>
        <end position="561"/>
    </location>
</feature>
<keyword evidence="1 3" id="KW-0853">WD repeat</keyword>
<gene>
    <name evidence="5" type="ORF">LY90DRAFT_674099</name>
</gene>
<dbReference type="InterPro" id="IPR036322">
    <property type="entry name" value="WD40_repeat_dom_sf"/>
</dbReference>
<organism evidence="5 6">
    <name type="scientific">Neocallimastix californiae</name>
    <dbReference type="NCBI Taxonomy" id="1754190"/>
    <lineage>
        <taxon>Eukaryota</taxon>
        <taxon>Fungi</taxon>
        <taxon>Fungi incertae sedis</taxon>
        <taxon>Chytridiomycota</taxon>
        <taxon>Chytridiomycota incertae sedis</taxon>
        <taxon>Neocallimastigomycetes</taxon>
        <taxon>Neocallimastigales</taxon>
        <taxon>Neocallimastigaceae</taxon>
        <taxon>Neocallimastix</taxon>
    </lineage>
</organism>
<sequence length="1054" mass="122073">MENYKKTYNNLSIEVIIDGETLFTRVDEYISIMPWKINLLACSQTKPYLFLAVNNNIFGYKIYNEKKISEEPFIILKTGNNSEISINSIKMGYLYDEEILVAVCDNGVVAIYFMLDIEHEPIKLRNDNNISTWGVALYGPLGYITVSANNFLIKMYKILKVNKSLTENIDLDCNIQNKQNKEKNDNSNNIKDNNINNNNNNSNDNNNNNNNNNNHNNNNNDSNNENNEDNSLNINDDNNVLIPDKMEISDSEIEFEENYINKSNSGKIIENNSKYLLGKECMYFKGHKHNIPYISFTKDGKYLISSSIDSTIKIWNVSTGKRVYSKIIEKNGWNWTGNFIEINHGYIYEKKVIEEFEKSLHVQDDIIDRLMSIRHLFPNISNISVNLQNYINGGYLNPIRISQPSPNRNNQSEDDRNEEDTNENINIIDSGSEISFQEENNENVDEQAIMDSHSEEEREKEYIFSCSSIKNLNENSLSNKIKISSNEKNEIKREKINKKRSYNSMKYDKITYLDNKDTVLDFNNIPSYDLMGNQNLTMKHKNKYNNYNSSSSNSSSSNYKKLNSKNDNEEFNKNGDDDDDNNKIYNNENYSIDGNKGKKKKSEVEEEEKESSLITNNYNLHNFNIVNNPDYHEINIESSHPTLPNQTNSVHEVEIVEDSNNNNSSNNHDNEIEIENGDVNANRNTQQSNDLLSLFNPENNYMALSELYTNNITDTVSEPDYYYIASRRRENNEEIEPYIFNYDSEPSHDRNNEEESEEDEDDDFYGFNNLFNFGLNVNAFNNAEYYNNNNNNNNNNNSNNNNHNNNHNHNSAESNEIFIESNELNFENYNGNNNNLFIMNEDRSEEEENDEDNEGDNEDNEESEENESSSSGEEYDIAINSSDSFDSDESEDIHITHSDNDEKELCINVNNNTFLLVSTVLDIYLLDRKGNILDILKNPFEPYCKSLNRYSRISILEWIPNIDAAVVANQKGIFGLLRIINLKENNKYKMIIETFLPEKSPLYPIAGLSIKSYHSNIDPLLSYYLIYVAFLNGSLYVYKLKHNSNSFPLSLTKL</sequence>